<dbReference type="FunFam" id="3.40.50.300:FF:000489">
    <property type="entry name" value="Primosome assembly protein PriA"/>
    <property type="match status" value="1"/>
</dbReference>
<evidence type="ECO:0000313" key="16">
    <source>
        <dbReference type="EMBL" id="WML87839.1"/>
    </source>
</evidence>
<dbReference type="CDD" id="cd17929">
    <property type="entry name" value="DEXHc_priA"/>
    <property type="match status" value="1"/>
</dbReference>
<comment type="catalytic activity">
    <reaction evidence="12">
        <text>Couples ATP hydrolysis with the unwinding of duplex DNA by translocating in the 3'-5' direction.</text>
        <dbReference type="EC" id="5.6.2.4"/>
    </reaction>
</comment>
<dbReference type="Pfam" id="PF18074">
    <property type="entry name" value="PriA_C"/>
    <property type="match status" value="1"/>
</dbReference>
<sequence>MSQTAYTLQIAVPRPLRTLLSYSHYADAALPVGTRVLVPFGKQQSVGLVISAERAPETDNPDAPFTIKPVDAVLDAMPLPDAHLLELLQWAARYYHHPVGEVIFSALPVALRKPKPLSTRLQKLLVSSTPTAATSPNPARLQLTDEQQQCLHYIQQWNAQIPRRPILLHGITGSGKTEIYLRLIAPLFAAGKQVLVIVPEIGLTPQLLLRFAHFFGDTPMACLHSGLSDGDRLKAWLQARSGAAQIIIGTRSAIFTPAPHLALIVIDEEHDASLKQQEGFRYHARDLAIKRAQMLDIPILMGTATPSLEALYNAQTSRFHYARLERRPGTTRKPDLQIQDTRPFELQAGLTPQSLQAIRATLARGEQIMVFLNRRGFAPTLFCPSCGWHANCDHCSVKMTWHARRNRLVCHHCGAEQTTPLHCPVCKNPQLTTQGQGTERLELTLQTTFPDALVVRIDRDSTSRKGQLEDKLSTVRSNDPLILVGTQMLAKGHDFPNLTLVVIIDIDQSLLSTDYRALERLGQLLVQVAGRAGRADKPGRVILQTSQPDHPLLHQLVGHGYTPFARQLLEDRKRWHLPPFGYQALIRASSTASMEKALDFLEHVSQRLLAADGAGIQRLGPIPAPLEKRANRYRAQLLLGSQQRAALHNALHQLLQHAANLPGRSSVRWSIDIDPIEFS</sequence>
<dbReference type="Proteomes" id="UP001223336">
    <property type="component" value="Unassembled WGS sequence"/>
</dbReference>
<keyword evidence="10 12" id="KW-0413">Isomerase</keyword>
<dbReference type="GO" id="GO:0043138">
    <property type="term" value="F:3'-5' DNA helicase activity"/>
    <property type="evidence" value="ECO:0007669"/>
    <property type="project" value="UniProtKB-EC"/>
</dbReference>
<evidence type="ECO:0000256" key="4">
    <source>
        <dbReference type="ARBA" id="ARBA00022741"/>
    </source>
</evidence>
<dbReference type="PROSITE" id="PS51192">
    <property type="entry name" value="HELICASE_ATP_BIND_1"/>
    <property type="match status" value="1"/>
</dbReference>
<evidence type="ECO:0000313" key="15">
    <source>
        <dbReference type="EMBL" id="MDQ5768312.1"/>
    </source>
</evidence>
<evidence type="ECO:0000256" key="2">
    <source>
        <dbReference type="ARBA" id="ARBA00022705"/>
    </source>
</evidence>
<name>A0AA51MQ43_9GAMM</name>
<dbReference type="InterPro" id="IPR040498">
    <property type="entry name" value="PriA_CRR"/>
</dbReference>
<comment type="function">
    <text evidence="12">Initiates the restart of stalled replication forks, which reloads the replicative helicase on sites other than the origin of replication. Recognizes and binds to abandoned replication forks and remodels them to uncover a helicase loading site. Promotes assembly of the primosome at these replication forks.</text>
</comment>
<keyword evidence="4 12" id="KW-0547">Nucleotide-binding</keyword>
<dbReference type="GO" id="GO:0006310">
    <property type="term" value="P:DNA recombination"/>
    <property type="evidence" value="ECO:0007669"/>
    <property type="project" value="InterPro"/>
</dbReference>
<organism evidence="16">
    <name type="scientific">Thiothrix subterranea</name>
    <dbReference type="NCBI Taxonomy" id="2735563"/>
    <lineage>
        <taxon>Bacteria</taxon>
        <taxon>Pseudomonadati</taxon>
        <taxon>Pseudomonadota</taxon>
        <taxon>Gammaproteobacteria</taxon>
        <taxon>Thiotrichales</taxon>
        <taxon>Thiotrichaceae</taxon>
        <taxon>Thiothrix</taxon>
    </lineage>
</organism>
<gene>
    <name evidence="12" type="primary">priA</name>
    <name evidence="15" type="ORF">RCC75_07215</name>
    <name evidence="16" type="ORF">RCG00_05590</name>
</gene>
<keyword evidence="2 12" id="KW-0235">DNA replication</keyword>
<dbReference type="PANTHER" id="PTHR30580:SF0">
    <property type="entry name" value="PRIMOSOMAL PROTEIN N"/>
    <property type="match status" value="1"/>
</dbReference>
<keyword evidence="9 12" id="KW-0238">DNA-binding</keyword>
<dbReference type="HAMAP" id="MF_00983">
    <property type="entry name" value="PriA"/>
    <property type="match status" value="1"/>
</dbReference>
<dbReference type="Gene3D" id="3.40.50.300">
    <property type="entry name" value="P-loop containing nucleotide triphosphate hydrolases"/>
    <property type="match status" value="2"/>
</dbReference>
<feature type="binding site" evidence="12">
    <location>
        <position position="426"/>
    </location>
    <ligand>
        <name>Zn(2+)</name>
        <dbReference type="ChEBI" id="CHEBI:29105"/>
        <label>1</label>
    </ligand>
</feature>
<dbReference type="GO" id="GO:0006269">
    <property type="term" value="P:DNA replication, synthesis of primer"/>
    <property type="evidence" value="ECO:0007669"/>
    <property type="project" value="UniProtKB-KW"/>
</dbReference>
<feature type="binding site" evidence="12">
    <location>
        <position position="386"/>
    </location>
    <ligand>
        <name>Zn(2+)</name>
        <dbReference type="ChEBI" id="CHEBI:29105"/>
        <label>1</label>
    </ligand>
</feature>
<evidence type="ECO:0000256" key="10">
    <source>
        <dbReference type="ARBA" id="ARBA00023235"/>
    </source>
</evidence>
<dbReference type="Gene3D" id="3.40.1440.60">
    <property type="entry name" value="PriA, 3(prime) DNA-binding domain"/>
    <property type="match status" value="1"/>
</dbReference>
<dbReference type="AlphaFoldDB" id="A0AA51MQ43"/>
<keyword evidence="8 12" id="KW-0067">ATP-binding</keyword>
<dbReference type="InterPro" id="IPR005259">
    <property type="entry name" value="PriA"/>
</dbReference>
<protein>
    <recommendedName>
        <fullName evidence="12">Replication restart protein PriA</fullName>
    </recommendedName>
    <alternativeName>
        <fullName evidence="12">ATP-dependent DNA helicase PriA</fullName>
        <ecNumber evidence="12">5.6.2.4</ecNumber>
    </alternativeName>
    <alternativeName>
        <fullName evidence="12">DNA 3'-5' helicase PriA</fullName>
    </alternativeName>
</protein>
<comment type="subunit">
    <text evidence="12">Component of the replication restart primosome.</text>
</comment>
<evidence type="ECO:0000256" key="1">
    <source>
        <dbReference type="ARBA" id="ARBA00022515"/>
    </source>
</evidence>
<comment type="similarity">
    <text evidence="12">Belongs to the helicase family. PriA subfamily.</text>
</comment>
<dbReference type="Pfam" id="PF00270">
    <property type="entry name" value="DEAD"/>
    <property type="match status" value="1"/>
</dbReference>
<feature type="domain" description="Helicase ATP-binding" evidence="13">
    <location>
        <begin position="157"/>
        <end position="324"/>
    </location>
</feature>
<evidence type="ECO:0000313" key="17">
    <source>
        <dbReference type="Proteomes" id="UP001223336"/>
    </source>
</evidence>
<dbReference type="Pfam" id="PF00271">
    <property type="entry name" value="Helicase_C"/>
    <property type="match status" value="1"/>
</dbReference>
<evidence type="ECO:0000256" key="9">
    <source>
        <dbReference type="ARBA" id="ARBA00023125"/>
    </source>
</evidence>
<evidence type="ECO:0000256" key="6">
    <source>
        <dbReference type="ARBA" id="ARBA00022806"/>
    </source>
</evidence>
<comment type="cofactor">
    <cofactor evidence="12">
        <name>Zn(2+)</name>
        <dbReference type="ChEBI" id="CHEBI:29105"/>
    </cofactor>
    <text evidence="12">Binds 2 zinc ions per subunit.</text>
</comment>
<dbReference type="GO" id="GO:0006270">
    <property type="term" value="P:DNA replication initiation"/>
    <property type="evidence" value="ECO:0007669"/>
    <property type="project" value="TreeGrafter"/>
</dbReference>
<feature type="binding site" evidence="12">
    <location>
        <position position="413"/>
    </location>
    <ligand>
        <name>Zn(2+)</name>
        <dbReference type="ChEBI" id="CHEBI:29105"/>
        <label>2</label>
    </ligand>
</feature>
<dbReference type="GO" id="GO:1990077">
    <property type="term" value="C:primosome complex"/>
    <property type="evidence" value="ECO:0007669"/>
    <property type="project" value="UniProtKB-UniRule"/>
</dbReference>
<accession>A0AA51MQ43</accession>
<dbReference type="SMART" id="SM00490">
    <property type="entry name" value="HELICc"/>
    <property type="match status" value="1"/>
</dbReference>
<dbReference type="EMBL" id="CP133217">
    <property type="protein sequence ID" value="WML87839.1"/>
    <property type="molecule type" value="Genomic_DNA"/>
</dbReference>
<evidence type="ECO:0000259" key="13">
    <source>
        <dbReference type="PROSITE" id="PS51192"/>
    </source>
</evidence>
<evidence type="ECO:0000256" key="5">
    <source>
        <dbReference type="ARBA" id="ARBA00022801"/>
    </source>
</evidence>
<dbReference type="EC" id="5.6.2.4" evidence="12"/>
<dbReference type="InterPro" id="IPR042115">
    <property type="entry name" value="PriA_3primeBD_sf"/>
</dbReference>
<feature type="binding site" evidence="12">
    <location>
        <position position="423"/>
    </location>
    <ligand>
        <name>Zn(2+)</name>
        <dbReference type="ChEBI" id="CHEBI:29105"/>
        <label>1</label>
    </ligand>
</feature>
<dbReference type="CDD" id="cd18804">
    <property type="entry name" value="SF2_C_priA"/>
    <property type="match status" value="1"/>
</dbReference>
<dbReference type="PANTHER" id="PTHR30580">
    <property type="entry name" value="PRIMOSOMAL PROTEIN N"/>
    <property type="match status" value="1"/>
</dbReference>
<dbReference type="InterPro" id="IPR011545">
    <property type="entry name" value="DEAD/DEAH_box_helicase_dom"/>
</dbReference>
<evidence type="ECO:0000256" key="7">
    <source>
        <dbReference type="ARBA" id="ARBA00022833"/>
    </source>
</evidence>
<dbReference type="InterPro" id="IPR001650">
    <property type="entry name" value="Helicase_C-like"/>
</dbReference>
<evidence type="ECO:0000259" key="14">
    <source>
        <dbReference type="PROSITE" id="PS51194"/>
    </source>
</evidence>
<evidence type="ECO:0000256" key="3">
    <source>
        <dbReference type="ARBA" id="ARBA00022723"/>
    </source>
</evidence>
<dbReference type="GO" id="GO:0003677">
    <property type="term" value="F:DNA binding"/>
    <property type="evidence" value="ECO:0007669"/>
    <property type="project" value="UniProtKB-UniRule"/>
</dbReference>
<keyword evidence="7 12" id="KW-0862">Zinc</keyword>
<dbReference type="SUPFAM" id="SSF52540">
    <property type="entry name" value="P-loop containing nucleoside triphosphate hydrolases"/>
    <property type="match status" value="1"/>
</dbReference>
<dbReference type="GO" id="GO:0016787">
    <property type="term" value="F:hydrolase activity"/>
    <property type="evidence" value="ECO:0007669"/>
    <property type="project" value="UniProtKB-KW"/>
</dbReference>
<feature type="binding site" evidence="12">
    <location>
        <position position="395"/>
    </location>
    <ligand>
        <name>Zn(2+)</name>
        <dbReference type="ChEBI" id="CHEBI:29105"/>
        <label>2</label>
    </ligand>
</feature>
<feature type="binding site" evidence="12">
    <location>
        <position position="410"/>
    </location>
    <ligand>
        <name>Zn(2+)</name>
        <dbReference type="ChEBI" id="CHEBI:29105"/>
        <label>2</label>
    </ligand>
</feature>
<evidence type="ECO:0000256" key="8">
    <source>
        <dbReference type="ARBA" id="ARBA00022840"/>
    </source>
</evidence>
<comment type="catalytic activity">
    <reaction evidence="11 12">
        <text>ATP + H2O = ADP + phosphate + H(+)</text>
        <dbReference type="Rhea" id="RHEA:13065"/>
        <dbReference type="ChEBI" id="CHEBI:15377"/>
        <dbReference type="ChEBI" id="CHEBI:15378"/>
        <dbReference type="ChEBI" id="CHEBI:30616"/>
        <dbReference type="ChEBI" id="CHEBI:43474"/>
        <dbReference type="ChEBI" id="CHEBI:456216"/>
        <dbReference type="EC" id="5.6.2.4"/>
    </reaction>
</comment>
<dbReference type="EMBL" id="JAVFKN010000007">
    <property type="protein sequence ID" value="MDQ5768312.1"/>
    <property type="molecule type" value="Genomic_DNA"/>
</dbReference>
<dbReference type="Pfam" id="PF18319">
    <property type="entry name" value="Zn_ribbon_PriA"/>
    <property type="match status" value="1"/>
</dbReference>
<dbReference type="NCBIfam" id="TIGR00595">
    <property type="entry name" value="priA"/>
    <property type="match status" value="1"/>
</dbReference>
<dbReference type="InterPro" id="IPR014001">
    <property type="entry name" value="Helicase_ATP-bd"/>
</dbReference>
<dbReference type="SMART" id="SM00487">
    <property type="entry name" value="DEXDc"/>
    <property type="match status" value="1"/>
</dbReference>
<dbReference type="NCBIfam" id="NF004067">
    <property type="entry name" value="PRK05580.1-4"/>
    <property type="match status" value="1"/>
</dbReference>
<keyword evidence="1 12" id="KW-0639">Primosome</keyword>
<keyword evidence="3 12" id="KW-0479">Metal-binding</keyword>
<dbReference type="PROSITE" id="PS51194">
    <property type="entry name" value="HELICASE_CTER"/>
    <property type="match status" value="1"/>
</dbReference>
<keyword evidence="6 12" id="KW-0347">Helicase</keyword>
<dbReference type="GO" id="GO:0008270">
    <property type="term" value="F:zinc ion binding"/>
    <property type="evidence" value="ECO:0007669"/>
    <property type="project" value="UniProtKB-UniRule"/>
</dbReference>
<reference evidence="16 17" key="1">
    <citation type="submission" date="2023-08" db="EMBL/GenBank/DDBJ databases">
        <title>New molecular markers tilS and rpoB for phylogenetic and monitoring studies of the genus Thiothrix biodiversity.</title>
        <authorList>
            <person name="Ravin N.V."/>
            <person name="Smolyakov D."/>
            <person name="Markov N.D."/>
            <person name="Beletsky A.V."/>
            <person name="Mardanov A.V."/>
            <person name="Rudenko T.S."/>
            <person name="Grabovich M.Y."/>
        </authorList>
    </citation>
    <scope>NUCLEOTIDE SEQUENCE</scope>
    <source>
        <strain evidence="16">DNT52</strain>
        <strain evidence="15 17">H33</strain>
    </source>
</reference>
<keyword evidence="17" id="KW-1185">Reference proteome</keyword>
<dbReference type="Pfam" id="PF17764">
    <property type="entry name" value="PriA_3primeBD"/>
    <property type="match status" value="1"/>
</dbReference>
<feature type="binding site" evidence="12">
    <location>
        <position position="383"/>
    </location>
    <ligand>
        <name>Zn(2+)</name>
        <dbReference type="ChEBI" id="CHEBI:29105"/>
        <label>1</label>
    </ligand>
</feature>
<dbReference type="InterPro" id="IPR041222">
    <property type="entry name" value="PriA_3primeBD"/>
</dbReference>
<evidence type="ECO:0000256" key="12">
    <source>
        <dbReference type="HAMAP-Rule" id="MF_00983"/>
    </source>
</evidence>
<dbReference type="RefSeq" id="WP_308134367.1">
    <property type="nucleotide sequence ID" value="NZ_CP133217.1"/>
</dbReference>
<dbReference type="Proteomes" id="UP001229862">
    <property type="component" value="Chromosome"/>
</dbReference>
<feature type="domain" description="Helicase C-terminal" evidence="14">
    <location>
        <begin position="417"/>
        <end position="586"/>
    </location>
</feature>
<evidence type="ECO:0000256" key="11">
    <source>
        <dbReference type="ARBA" id="ARBA00048988"/>
    </source>
</evidence>
<dbReference type="InterPro" id="IPR027417">
    <property type="entry name" value="P-loop_NTPase"/>
</dbReference>
<feature type="binding site" evidence="12">
    <location>
        <position position="392"/>
    </location>
    <ligand>
        <name>Zn(2+)</name>
        <dbReference type="ChEBI" id="CHEBI:29105"/>
        <label>2</label>
    </ligand>
</feature>
<keyword evidence="5 12" id="KW-0378">Hydrolase</keyword>
<dbReference type="InterPro" id="IPR041236">
    <property type="entry name" value="PriA_C"/>
</dbReference>
<dbReference type="GO" id="GO:0006302">
    <property type="term" value="P:double-strand break repair"/>
    <property type="evidence" value="ECO:0007669"/>
    <property type="project" value="InterPro"/>
</dbReference>
<dbReference type="GO" id="GO:0005524">
    <property type="term" value="F:ATP binding"/>
    <property type="evidence" value="ECO:0007669"/>
    <property type="project" value="UniProtKB-UniRule"/>
</dbReference>
<proteinExistence type="inferred from homology"/>